<dbReference type="PROSITE" id="PS50937">
    <property type="entry name" value="HTH_MERR_2"/>
    <property type="match status" value="1"/>
</dbReference>
<name>A0ABW1Y7B8_STRPL</name>
<proteinExistence type="predicted"/>
<dbReference type="InterPro" id="IPR009061">
    <property type="entry name" value="DNA-bd_dom_put_sf"/>
</dbReference>
<evidence type="ECO:0000256" key="1">
    <source>
        <dbReference type="SAM" id="MobiDB-lite"/>
    </source>
</evidence>
<dbReference type="SUPFAM" id="SSF46955">
    <property type="entry name" value="Putative DNA-binding domain"/>
    <property type="match status" value="1"/>
</dbReference>
<dbReference type="EMBL" id="JBHSUW010000001">
    <property type="protein sequence ID" value="MFC6505514.1"/>
    <property type="molecule type" value="Genomic_DNA"/>
</dbReference>
<keyword evidence="4" id="KW-1185">Reference proteome</keyword>
<reference evidence="4" key="1">
    <citation type="journal article" date="2019" name="Int. J. Syst. Evol. Microbiol.">
        <title>The Global Catalogue of Microorganisms (GCM) 10K type strain sequencing project: providing services to taxonomists for standard genome sequencing and annotation.</title>
        <authorList>
            <consortium name="The Broad Institute Genomics Platform"/>
            <consortium name="The Broad Institute Genome Sequencing Center for Infectious Disease"/>
            <person name="Wu L."/>
            <person name="Ma J."/>
        </authorList>
    </citation>
    <scope>NUCLEOTIDE SEQUENCE [LARGE SCALE GENOMIC DNA]</scope>
    <source>
        <strain evidence="4">JCM 4504</strain>
    </source>
</reference>
<comment type="caution">
    <text evidence="3">The sequence shown here is derived from an EMBL/GenBank/DDBJ whole genome shotgun (WGS) entry which is preliminary data.</text>
</comment>
<dbReference type="InterPro" id="IPR000551">
    <property type="entry name" value="MerR-type_HTH_dom"/>
</dbReference>
<dbReference type="Gene3D" id="1.10.1660.10">
    <property type="match status" value="1"/>
</dbReference>
<sequence>MAPERDAAGRRRYGTADLTRVAVILRAKEARLPLETIRSLAATADPRQRRDILQDEAEALRSRIAAAQASLHLMCARLQPRELHPVRPFPADGGGAHRHGGYRPQPHLSPGSGLGGGARGQITRAGVVRVRGLSGPRRRVVHARSGCRSSAVVSEDCTQAQGTTEGGLHRSKPGHTEDCPQHLLKYLASYRQVAAAPSTGAGRRGP</sequence>
<dbReference type="Proteomes" id="UP001596321">
    <property type="component" value="Unassembled WGS sequence"/>
</dbReference>
<feature type="region of interest" description="Disordered" evidence="1">
    <location>
        <begin position="158"/>
        <end position="177"/>
    </location>
</feature>
<accession>A0ABW1Y7B8</accession>
<evidence type="ECO:0000313" key="4">
    <source>
        <dbReference type="Proteomes" id="UP001596321"/>
    </source>
</evidence>
<dbReference type="CDD" id="cd00592">
    <property type="entry name" value="HTH_MerR-like"/>
    <property type="match status" value="1"/>
</dbReference>
<evidence type="ECO:0000259" key="2">
    <source>
        <dbReference type="PROSITE" id="PS50937"/>
    </source>
</evidence>
<gene>
    <name evidence="3" type="ORF">ACFQFF_29645</name>
</gene>
<feature type="region of interest" description="Disordered" evidence="1">
    <location>
        <begin position="89"/>
        <end position="119"/>
    </location>
</feature>
<organism evidence="3 4">
    <name type="scientific">Streptomyces plicatus</name>
    <dbReference type="NCBI Taxonomy" id="1922"/>
    <lineage>
        <taxon>Bacteria</taxon>
        <taxon>Bacillati</taxon>
        <taxon>Actinomycetota</taxon>
        <taxon>Actinomycetes</taxon>
        <taxon>Kitasatosporales</taxon>
        <taxon>Streptomycetaceae</taxon>
        <taxon>Streptomyces</taxon>
        <taxon>Streptomyces rochei group</taxon>
    </lineage>
</organism>
<evidence type="ECO:0000313" key="3">
    <source>
        <dbReference type="EMBL" id="MFC6505514.1"/>
    </source>
</evidence>
<feature type="domain" description="HTH merR-type" evidence="2">
    <location>
        <begin position="1"/>
        <end position="43"/>
    </location>
</feature>
<protein>
    <recommendedName>
        <fullName evidence="2">HTH merR-type domain-containing protein</fullName>
    </recommendedName>
</protein>
<dbReference type="RefSeq" id="WP_351484571.1">
    <property type="nucleotide sequence ID" value="NZ_BMUJ01000011.1"/>
</dbReference>